<protein>
    <recommendedName>
        <fullName evidence="3">histidine kinase</fullName>
        <ecNumber evidence="3">2.7.13.3</ecNumber>
    </recommendedName>
</protein>
<keyword evidence="9 17" id="KW-0418">Kinase</keyword>
<proteinExistence type="predicted"/>
<dbReference type="InterPro" id="IPR050398">
    <property type="entry name" value="HssS/ArlS-like"/>
</dbReference>
<evidence type="ECO:0000256" key="8">
    <source>
        <dbReference type="ARBA" id="ARBA00022741"/>
    </source>
</evidence>
<dbReference type="InterPro" id="IPR003594">
    <property type="entry name" value="HATPase_dom"/>
</dbReference>
<feature type="transmembrane region" description="Helical" evidence="14">
    <location>
        <begin position="20"/>
        <end position="41"/>
    </location>
</feature>
<evidence type="ECO:0000256" key="7">
    <source>
        <dbReference type="ARBA" id="ARBA00022692"/>
    </source>
</evidence>
<dbReference type="CDD" id="cd00075">
    <property type="entry name" value="HATPase"/>
    <property type="match status" value="1"/>
</dbReference>
<dbReference type="FunFam" id="1.10.287.130:FF:000001">
    <property type="entry name" value="Two-component sensor histidine kinase"/>
    <property type="match status" value="1"/>
</dbReference>
<keyword evidence="5" id="KW-0597">Phosphoprotein</keyword>
<evidence type="ECO:0000313" key="18">
    <source>
        <dbReference type="Proteomes" id="UP000321606"/>
    </source>
</evidence>
<dbReference type="EMBL" id="AP019822">
    <property type="protein sequence ID" value="BBM35540.1"/>
    <property type="molecule type" value="Genomic_DNA"/>
</dbReference>
<evidence type="ECO:0000256" key="5">
    <source>
        <dbReference type="ARBA" id="ARBA00022553"/>
    </source>
</evidence>
<dbReference type="EC" id="2.7.13.3" evidence="3"/>
<evidence type="ECO:0000256" key="13">
    <source>
        <dbReference type="ARBA" id="ARBA00023136"/>
    </source>
</evidence>
<dbReference type="PANTHER" id="PTHR45528">
    <property type="entry name" value="SENSOR HISTIDINE KINASE CPXA"/>
    <property type="match status" value="1"/>
</dbReference>
<evidence type="ECO:0000256" key="2">
    <source>
        <dbReference type="ARBA" id="ARBA00004651"/>
    </source>
</evidence>
<dbReference type="Pfam" id="PF02518">
    <property type="entry name" value="HATPase_c"/>
    <property type="match status" value="1"/>
</dbReference>
<evidence type="ECO:0000256" key="14">
    <source>
        <dbReference type="SAM" id="Phobius"/>
    </source>
</evidence>
<keyword evidence="12" id="KW-0902">Two-component regulatory system</keyword>
<accession>A0A510J898</accession>
<gene>
    <name evidence="17" type="ORF">JCM16774_0465</name>
</gene>
<dbReference type="Pfam" id="PF00672">
    <property type="entry name" value="HAMP"/>
    <property type="match status" value="1"/>
</dbReference>
<name>A0A510J898_9FUSO</name>
<dbReference type="SUPFAM" id="SSF55874">
    <property type="entry name" value="ATPase domain of HSP90 chaperone/DNA topoisomerase II/histidine kinase"/>
    <property type="match status" value="1"/>
</dbReference>
<dbReference type="InterPro" id="IPR003660">
    <property type="entry name" value="HAMP_dom"/>
</dbReference>
<organism evidence="17 18">
    <name type="scientific">Pseudoleptotrichia goodfellowii</name>
    <dbReference type="NCBI Taxonomy" id="157692"/>
    <lineage>
        <taxon>Bacteria</taxon>
        <taxon>Fusobacteriati</taxon>
        <taxon>Fusobacteriota</taxon>
        <taxon>Fusobacteriia</taxon>
        <taxon>Fusobacteriales</taxon>
        <taxon>Leptotrichiaceae</taxon>
        <taxon>Pseudoleptotrichia</taxon>
    </lineage>
</organism>
<evidence type="ECO:0000259" key="16">
    <source>
        <dbReference type="PROSITE" id="PS50885"/>
    </source>
</evidence>
<comment type="subcellular location">
    <subcellularLocation>
        <location evidence="2">Cell membrane</location>
        <topology evidence="2">Multi-pass membrane protein</topology>
    </subcellularLocation>
</comment>
<dbReference type="Gene3D" id="3.30.565.10">
    <property type="entry name" value="Histidine kinase-like ATPase, C-terminal domain"/>
    <property type="match status" value="1"/>
</dbReference>
<dbReference type="SMART" id="SM00387">
    <property type="entry name" value="HATPase_c"/>
    <property type="match status" value="1"/>
</dbReference>
<dbReference type="InterPro" id="IPR005467">
    <property type="entry name" value="His_kinase_dom"/>
</dbReference>
<dbReference type="FunFam" id="3.30.565.10:FF:000006">
    <property type="entry name" value="Sensor histidine kinase WalK"/>
    <property type="match status" value="1"/>
</dbReference>
<dbReference type="AlphaFoldDB" id="A0A510J898"/>
<feature type="domain" description="Histidine kinase" evidence="15">
    <location>
        <begin position="231"/>
        <end position="444"/>
    </location>
</feature>
<evidence type="ECO:0000256" key="6">
    <source>
        <dbReference type="ARBA" id="ARBA00022679"/>
    </source>
</evidence>
<evidence type="ECO:0000256" key="1">
    <source>
        <dbReference type="ARBA" id="ARBA00000085"/>
    </source>
</evidence>
<dbReference type="KEGG" id="lgo:JCM16774_0465"/>
<reference evidence="17 18" key="1">
    <citation type="submission" date="2019-07" db="EMBL/GenBank/DDBJ databases">
        <title>Complete Genome Sequence of Leptotrichia goodfellowii Strain JCM 16774.</title>
        <authorList>
            <person name="Watanabe S."/>
            <person name="Cui L."/>
        </authorList>
    </citation>
    <scope>NUCLEOTIDE SEQUENCE [LARGE SCALE GENOMIC DNA]</scope>
    <source>
        <strain evidence="17 18">JCM16774</strain>
    </source>
</reference>
<evidence type="ECO:0000256" key="12">
    <source>
        <dbReference type="ARBA" id="ARBA00023012"/>
    </source>
</evidence>
<comment type="catalytic activity">
    <reaction evidence="1">
        <text>ATP + protein L-histidine = ADP + protein N-phospho-L-histidine.</text>
        <dbReference type="EC" id="2.7.13.3"/>
    </reaction>
</comment>
<feature type="domain" description="HAMP" evidence="16">
    <location>
        <begin position="169"/>
        <end position="223"/>
    </location>
</feature>
<keyword evidence="6" id="KW-0808">Transferase</keyword>
<dbReference type="OrthoDB" id="9813151at2"/>
<dbReference type="SUPFAM" id="SSF158472">
    <property type="entry name" value="HAMP domain-like"/>
    <property type="match status" value="1"/>
</dbReference>
<dbReference type="PRINTS" id="PR00344">
    <property type="entry name" value="BCTRLSENSOR"/>
</dbReference>
<evidence type="ECO:0000256" key="10">
    <source>
        <dbReference type="ARBA" id="ARBA00022840"/>
    </source>
</evidence>
<dbReference type="PROSITE" id="PS50885">
    <property type="entry name" value="HAMP"/>
    <property type="match status" value="1"/>
</dbReference>
<sequence>MGKKVTKIWGNLPITVKITLWYTTFVIILMSAMLIISFTVTDKISKDKNQRELTEAVNELISDNDFDDFDDGIYFVRYNNEGIESGGMSPRGFDLTLKLEEDTIGAYEKNGEKFYYYDRKMNNSDGDWIRGIIPVRKMSDEINKLFLILTVLSPILLVIIVYGGYRIVKKTLKPVAKISDTALEISKNGNFSKRIDIDDGKDEIHKMANTFNEMLNSLENFYLREKQFSSDVSHELRTPVSVILTESQYSLEYVDNMEEAKDSFGVIQRQAKRMSELINQIMELSKIEKQISILPEKIDFSEITEKILGDYKNLLEEKNIKIFPEIEKNLSINGDKIMIERLLDNLLNNAMKFTKDKINVKLYSEDENCVLEVKDNGIGISEKEKELIWRRFYQVNDSRNKKINKGFGLGLSLVSKIVENHNATINVESELNEGAKFTVKFKKC</sequence>
<dbReference type="STRING" id="714315.GCA_000516535_00468"/>
<dbReference type="PANTHER" id="PTHR45528:SF1">
    <property type="entry name" value="SENSOR HISTIDINE KINASE CPXA"/>
    <property type="match status" value="1"/>
</dbReference>
<dbReference type="GO" id="GO:0005886">
    <property type="term" value="C:plasma membrane"/>
    <property type="evidence" value="ECO:0007669"/>
    <property type="project" value="UniProtKB-SubCell"/>
</dbReference>
<dbReference type="InterPro" id="IPR003661">
    <property type="entry name" value="HisK_dim/P_dom"/>
</dbReference>
<dbReference type="SMART" id="SM00304">
    <property type="entry name" value="HAMP"/>
    <property type="match status" value="1"/>
</dbReference>
<evidence type="ECO:0000259" key="15">
    <source>
        <dbReference type="PROSITE" id="PS50109"/>
    </source>
</evidence>
<keyword evidence="8" id="KW-0547">Nucleotide-binding</keyword>
<keyword evidence="13 14" id="KW-0472">Membrane</keyword>
<evidence type="ECO:0000256" key="9">
    <source>
        <dbReference type="ARBA" id="ARBA00022777"/>
    </source>
</evidence>
<dbReference type="InterPro" id="IPR036097">
    <property type="entry name" value="HisK_dim/P_sf"/>
</dbReference>
<keyword evidence="10" id="KW-0067">ATP-binding</keyword>
<dbReference type="Gene3D" id="6.10.340.10">
    <property type="match status" value="1"/>
</dbReference>
<dbReference type="GO" id="GO:0005524">
    <property type="term" value="F:ATP binding"/>
    <property type="evidence" value="ECO:0007669"/>
    <property type="project" value="UniProtKB-KW"/>
</dbReference>
<dbReference type="CDD" id="cd06225">
    <property type="entry name" value="HAMP"/>
    <property type="match status" value="1"/>
</dbReference>
<dbReference type="PROSITE" id="PS50109">
    <property type="entry name" value="HIS_KIN"/>
    <property type="match status" value="1"/>
</dbReference>
<keyword evidence="11 14" id="KW-1133">Transmembrane helix</keyword>
<evidence type="ECO:0000313" key="17">
    <source>
        <dbReference type="EMBL" id="BBM35540.1"/>
    </source>
</evidence>
<evidence type="ECO:0000256" key="3">
    <source>
        <dbReference type="ARBA" id="ARBA00012438"/>
    </source>
</evidence>
<dbReference type="InterPro" id="IPR036890">
    <property type="entry name" value="HATPase_C_sf"/>
</dbReference>
<dbReference type="SMART" id="SM00388">
    <property type="entry name" value="HisKA"/>
    <property type="match status" value="1"/>
</dbReference>
<dbReference type="Pfam" id="PF00512">
    <property type="entry name" value="HisKA"/>
    <property type="match status" value="1"/>
</dbReference>
<keyword evidence="4" id="KW-1003">Cell membrane</keyword>
<dbReference type="Gene3D" id="1.10.287.130">
    <property type="match status" value="1"/>
</dbReference>
<dbReference type="SUPFAM" id="SSF47384">
    <property type="entry name" value="Homodimeric domain of signal transducing histidine kinase"/>
    <property type="match status" value="1"/>
</dbReference>
<dbReference type="GO" id="GO:0000155">
    <property type="term" value="F:phosphorelay sensor kinase activity"/>
    <property type="evidence" value="ECO:0007669"/>
    <property type="project" value="InterPro"/>
</dbReference>
<dbReference type="CDD" id="cd00082">
    <property type="entry name" value="HisKA"/>
    <property type="match status" value="1"/>
</dbReference>
<evidence type="ECO:0000256" key="11">
    <source>
        <dbReference type="ARBA" id="ARBA00022989"/>
    </source>
</evidence>
<dbReference type="Proteomes" id="UP000321606">
    <property type="component" value="Chromosome"/>
</dbReference>
<evidence type="ECO:0000256" key="4">
    <source>
        <dbReference type="ARBA" id="ARBA00022475"/>
    </source>
</evidence>
<dbReference type="RefSeq" id="WP_026737080.1">
    <property type="nucleotide sequence ID" value="NZ_AP019822.1"/>
</dbReference>
<feature type="transmembrane region" description="Helical" evidence="14">
    <location>
        <begin position="145"/>
        <end position="165"/>
    </location>
</feature>
<keyword evidence="7 14" id="KW-0812">Transmembrane</keyword>
<dbReference type="InterPro" id="IPR004358">
    <property type="entry name" value="Sig_transdc_His_kin-like_C"/>
</dbReference>